<dbReference type="SUPFAM" id="SSF55797">
    <property type="entry name" value="PR-1-like"/>
    <property type="match status" value="1"/>
</dbReference>
<keyword evidence="5" id="KW-1185">Reference proteome</keyword>
<dbReference type="PANTHER" id="PTHR10334">
    <property type="entry name" value="CYSTEINE-RICH SECRETORY PROTEIN-RELATED"/>
    <property type="match status" value="1"/>
</dbReference>
<name>A0A1V4JND0_PATFA</name>
<dbReference type="STRING" id="372326.A0A1V4JND0"/>
<evidence type="ECO:0000256" key="2">
    <source>
        <dbReference type="ARBA" id="ARBA00023157"/>
    </source>
</evidence>
<dbReference type="Pfam" id="PF00188">
    <property type="entry name" value="CAP"/>
    <property type="match status" value="1"/>
</dbReference>
<dbReference type="InterPro" id="IPR018244">
    <property type="entry name" value="Allrgn_V5/Tpx1_CS"/>
</dbReference>
<dbReference type="InterPro" id="IPR035940">
    <property type="entry name" value="CAP_sf"/>
</dbReference>
<organism evidence="4 5">
    <name type="scientific">Patagioenas fasciata monilis</name>
    <dbReference type="NCBI Taxonomy" id="372326"/>
    <lineage>
        <taxon>Eukaryota</taxon>
        <taxon>Metazoa</taxon>
        <taxon>Chordata</taxon>
        <taxon>Craniata</taxon>
        <taxon>Vertebrata</taxon>
        <taxon>Euteleostomi</taxon>
        <taxon>Archelosauria</taxon>
        <taxon>Archosauria</taxon>
        <taxon>Dinosauria</taxon>
        <taxon>Saurischia</taxon>
        <taxon>Theropoda</taxon>
        <taxon>Coelurosauria</taxon>
        <taxon>Aves</taxon>
        <taxon>Neognathae</taxon>
        <taxon>Neoaves</taxon>
        <taxon>Columbimorphae</taxon>
        <taxon>Columbiformes</taxon>
        <taxon>Columbidae</taxon>
        <taxon>Patagioenas</taxon>
    </lineage>
</organism>
<sequence>MHCSIWSLFEFYNTCDAESPCPIRKQKSYKSPSSEEPWSLPQPPEEEQKKLLIFLETKEMILPVVFLCLTAVLPLSAGEAPESFHALSTSRPDQQKVIVDKHNALRRGVRPTASNMLKMVWNIPAAVNAQKWANKCTLSHSPPNLRKTNVQCGENIFMSTSPFPWADVVQSWYDEDKDFEYGIGAKKEGAVIGHFTQVVWWNSKEIGCAVAYCPNSRYKYYYVCQYCPMGNLRSSMKTPYKKGEPCGDCPHACENGLCTKL</sequence>
<dbReference type="InterPro" id="IPR014044">
    <property type="entry name" value="CAP_dom"/>
</dbReference>
<comment type="caution">
    <text evidence="4">The sequence shown here is derived from an EMBL/GenBank/DDBJ whole genome shotgun (WGS) entry which is preliminary data.</text>
</comment>
<accession>A0A1V4JND0</accession>
<gene>
    <name evidence="4" type="primary">CRISP2</name>
    <name evidence="4" type="ORF">AV530_005998</name>
</gene>
<evidence type="ECO:0000313" key="5">
    <source>
        <dbReference type="Proteomes" id="UP000190648"/>
    </source>
</evidence>
<dbReference type="AlphaFoldDB" id="A0A1V4JND0"/>
<dbReference type="OrthoDB" id="737510at2759"/>
<dbReference type="InterPro" id="IPR001283">
    <property type="entry name" value="CRISP-related"/>
</dbReference>
<protein>
    <submittedName>
        <fullName evidence="4">Cysteine-rich secretory protein 2</fullName>
    </submittedName>
</protein>
<dbReference type="PROSITE" id="PS01009">
    <property type="entry name" value="CRISP_1"/>
    <property type="match status" value="1"/>
</dbReference>
<comment type="similarity">
    <text evidence="1">Belongs to the CRISP family.</text>
</comment>
<dbReference type="EMBL" id="LSYS01006902">
    <property type="protein sequence ID" value="OPJ73693.1"/>
    <property type="molecule type" value="Genomic_DNA"/>
</dbReference>
<dbReference type="PRINTS" id="PR00837">
    <property type="entry name" value="V5TPXLIKE"/>
</dbReference>
<keyword evidence="2" id="KW-1015">Disulfide bond</keyword>
<evidence type="ECO:0000259" key="3">
    <source>
        <dbReference type="SMART" id="SM00198"/>
    </source>
</evidence>
<dbReference type="GO" id="GO:0005576">
    <property type="term" value="C:extracellular region"/>
    <property type="evidence" value="ECO:0007669"/>
    <property type="project" value="InterPro"/>
</dbReference>
<dbReference type="CDD" id="cd05383">
    <property type="entry name" value="CAP_CRISP"/>
    <property type="match status" value="1"/>
</dbReference>
<feature type="domain" description="SCP" evidence="3">
    <location>
        <begin position="93"/>
        <end position="234"/>
    </location>
</feature>
<proteinExistence type="inferred from homology"/>
<dbReference type="SMART" id="SM00198">
    <property type="entry name" value="SCP"/>
    <property type="match status" value="1"/>
</dbReference>
<dbReference type="InterPro" id="IPR034117">
    <property type="entry name" value="SCP_CRISP"/>
</dbReference>
<evidence type="ECO:0000256" key="1">
    <source>
        <dbReference type="ARBA" id="ARBA00009923"/>
    </source>
</evidence>
<dbReference type="Gene3D" id="3.40.33.10">
    <property type="entry name" value="CAP"/>
    <property type="match status" value="1"/>
</dbReference>
<reference evidence="4 5" key="1">
    <citation type="submission" date="2016-02" db="EMBL/GenBank/DDBJ databases">
        <title>Band-tailed pigeon sequencing and assembly.</title>
        <authorList>
            <person name="Soares A.E."/>
            <person name="Novak B.J."/>
            <person name="Rice E.S."/>
            <person name="O'Connell B."/>
            <person name="Chang D."/>
            <person name="Weber S."/>
            <person name="Shapiro B."/>
        </authorList>
    </citation>
    <scope>NUCLEOTIDE SEQUENCE [LARGE SCALE GENOMIC DNA]</scope>
    <source>
        <strain evidence="4">BTP2013</strain>
        <tissue evidence="4">Blood</tissue>
    </source>
</reference>
<dbReference type="PROSITE" id="PS01010">
    <property type="entry name" value="CRISP_2"/>
    <property type="match status" value="1"/>
</dbReference>
<dbReference type="FunFam" id="3.40.33.10:FF:000005">
    <property type="entry name" value="Cysteine-rich secretory protein 2"/>
    <property type="match status" value="1"/>
</dbReference>
<dbReference type="Proteomes" id="UP000190648">
    <property type="component" value="Unassembled WGS sequence"/>
</dbReference>
<evidence type="ECO:0000313" key="4">
    <source>
        <dbReference type="EMBL" id="OPJ73693.1"/>
    </source>
</evidence>